<feature type="compositionally biased region" description="Basic and acidic residues" evidence="1">
    <location>
        <begin position="197"/>
        <end position="216"/>
    </location>
</feature>
<name>A0A816WQE5_BRANA</name>
<feature type="compositionally biased region" description="Basic and acidic residues" evidence="1">
    <location>
        <begin position="100"/>
        <end position="117"/>
    </location>
</feature>
<reference evidence="2" key="1">
    <citation type="submission" date="2021-01" db="EMBL/GenBank/DDBJ databases">
        <authorList>
            <consortium name="Genoscope - CEA"/>
            <person name="William W."/>
        </authorList>
    </citation>
    <scope>NUCLEOTIDE SEQUENCE</scope>
</reference>
<feature type="region of interest" description="Disordered" evidence="1">
    <location>
        <begin position="1"/>
        <end position="36"/>
    </location>
</feature>
<feature type="region of interest" description="Disordered" evidence="1">
    <location>
        <begin position="100"/>
        <end position="120"/>
    </location>
</feature>
<gene>
    <name evidence="2" type="ORF">DARMORV10_A02P07740.1</name>
</gene>
<sequence>MYMTRFNSEGLPSESDSESSESDGNAGSGTDDLDSDDAAELGIFRGSRFIESGLPPGSVGRIEFAPARGFDYRTWFRLGMIRRIVFGPGGKTTHVAIRGDRDLENRPLSDSDDDPKIKKPTWGAGVDAITQTHTHPIAGLLFTQTTPRPYEDGAIDAYEDEEIECAPAPVDYRGWRRPGMRHRIIARPDGKLFSVGERGDRDLENRSLSDSDDNPKVKKPTWGAGSDGITLIYIHPTFGLLFTQTTPRPDED</sequence>
<evidence type="ECO:0000313" key="2">
    <source>
        <dbReference type="EMBL" id="CAF2137151.1"/>
    </source>
</evidence>
<accession>A0A816WQE5</accession>
<evidence type="ECO:0000256" key="1">
    <source>
        <dbReference type="SAM" id="MobiDB-lite"/>
    </source>
</evidence>
<dbReference type="EMBL" id="HG994356">
    <property type="protein sequence ID" value="CAF2137151.1"/>
    <property type="molecule type" value="Genomic_DNA"/>
</dbReference>
<dbReference type="Proteomes" id="UP001295469">
    <property type="component" value="Chromosome A02"/>
</dbReference>
<protein>
    <submittedName>
        <fullName evidence="2">(rape) hypothetical protein</fullName>
    </submittedName>
</protein>
<feature type="region of interest" description="Disordered" evidence="1">
    <location>
        <begin position="195"/>
        <end position="222"/>
    </location>
</feature>
<proteinExistence type="predicted"/>
<organism evidence="2">
    <name type="scientific">Brassica napus</name>
    <name type="common">Rape</name>
    <dbReference type="NCBI Taxonomy" id="3708"/>
    <lineage>
        <taxon>Eukaryota</taxon>
        <taxon>Viridiplantae</taxon>
        <taxon>Streptophyta</taxon>
        <taxon>Embryophyta</taxon>
        <taxon>Tracheophyta</taxon>
        <taxon>Spermatophyta</taxon>
        <taxon>Magnoliopsida</taxon>
        <taxon>eudicotyledons</taxon>
        <taxon>Gunneridae</taxon>
        <taxon>Pentapetalae</taxon>
        <taxon>rosids</taxon>
        <taxon>malvids</taxon>
        <taxon>Brassicales</taxon>
        <taxon>Brassicaceae</taxon>
        <taxon>Brassiceae</taxon>
        <taxon>Brassica</taxon>
    </lineage>
</organism>
<dbReference type="AlphaFoldDB" id="A0A816WQE5"/>